<keyword evidence="1" id="KW-0175">Coiled coil</keyword>
<name>W0RC98_9BACT</name>
<feature type="coiled-coil region" evidence="1">
    <location>
        <begin position="69"/>
        <end position="96"/>
    </location>
</feature>
<dbReference type="Proteomes" id="UP000019151">
    <property type="component" value="Chromosome"/>
</dbReference>
<evidence type="ECO:0000313" key="2">
    <source>
        <dbReference type="EMBL" id="AHG88077.1"/>
    </source>
</evidence>
<evidence type="ECO:0000313" key="3">
    <source>
        <dbReference type="Proteomes" id="UP000019151"/>
    </source>
</evidence>
<keyword evidence="3" id="KW-1185">Reference proteome</keyword>
<gene>
    <name evidence="2" type="ORF">J421_0540</name>
</gene>
<dbReference type="eggNOG" id="COG2963">
    <property type="taxonomic scope" value="Bacteria"/>
</dbReference>
<dbReference type="STRING" id="861299.J421_0540"/>
<dbReference type="HOGENOM" id="CLU_027402_33_0_0"/>
<dbReference type="SUPFAM" id="SSF46689">
    <property type="entry name" value="Homeodomain-like"/>
    <property type="match status" value="1"/>
</dbReference>
<reference evidence="2 3" key="1">
    <citation type="journal article" date="2014" name="Genome Announc.">
        <title>Genome Sequence and Methylome of Soil Bacterium Gemmatirosa kalamazoonensis KBS708T, a Member of the Rarely Cultivated Gemmatimonadetes Phylum.</title>
        <authorList>
            <person name="Debruyn J.M."/>
            <person name="Radosevich M."/>
            <person name="Wommack K.E."/>
            <person name="Polson S.W."/>
            <person name="Hauser L.J."/>
            <person name="Fawaz M.N."/>
            <person name="Korlach J."/>
            <person name="Tsai Y.C."/>
        </authorList>
    </citation>
    <scope>NUCLEOTIDE SEQUENCE [LARGE SCALE GENOMIC DNA]</scope>
    <source>
        <strain evidence="2 3">KBS708</strain>
    </source>
</reference>
<dbReference type="AlphaFoldDB" id="W0RC98"/>
<dbReference type="InterPro" id="IPR002514">
    <property type="entry name" value="Transposase_8"/>
</dbReference>
<dbReference type="InParanoid" id="W0RC98"/>
<dbReference type="EMBL" id="CP007128">
    <property type="protein sequence ID" value="AHG88077.1"/>
    <property type="molecule type" value="Genomic_DNA"/>
</dbReference>
<dbReference type="InterPro" id="IPR009057">
    <property type="entry name" value="Homeodomain-like_sf"/>
</dbReference>
<dbReference type="Pfam" id="PF01527">
    <property type="entry name" value="HTH_Tnp_1"/>
    <property type="match status" value="1"/>
</dbReference>
<dbReference type="Gene3D" id="1.10.10.60">
    <property type="entry name" value="Homeodomain-like"/>
    <property type="match status" value="1"/>
</dbReference>
<accession>W0RC98</accession>
<proteinExistence type="predicted"/>
<dbReference type="GO" id="GO:0006313">
    <property type="term" value="P:DNA transposition"/>
    <property type="evidence" value="ECO:0007669"/>
    <property type="project" value="InterPro"/>
</dbReference>
<evidence type="ECO:0000256" key="1">
    <source>
        <dbReference type="SAM" id="Coils"/>
    </source>
</evidence>
<protein>
    <submittedName>
        <fullName evidence="2">Transposase IS3/IS911 family protein</fullName>
    </submittedName>
</protein>
<dbReference type="KEGG" id="gba:J421_0540"/>
<sequence length="105" mass="11763">MTKSQHVRRVFTAEFKDEALRLLETRRARGGSVTGVACELGVRPGQLREWAQQADRATSTPVSAVSTSGETLEQEVRRLRREVATLKQEAEFAKKAAAFFARESR</sequence>
<dbReference type="GO" id="GO:0004803">
    <property type="term" value="F:transposase activity"/>
    <property type="evidence" value="ECO:0007669"/>
    <property type="project" value="InterPro"/>
</dbReference>
<dbReference type="GO" id="GO:0003677">
    <property type="term" value="F:DNA binding"/>
    <property type="evidence" value="ECO:0007669"/>
    <property type="project" value="InterPro"/>
</dbReference>
<organism evidence="2 3">
    <name type="scientific">Gemmatirosa kalamazoonensis</name>
    <dbReference type="NCBI Taxonomy" id="861299"/>
    <lineage>
        <taxon>Bacteria</taxon>
        <taxon>Pseudomonadati</taxon>
        <taxon>Gemmatimonadota</taxon>
        <taxon>Gemmatimonadia</taxon>
        <taxon>Gemmatimonadales</taxon>
        <taxon>Gemmatimonadaceae</taxon>
        <taxon>Gemmatirosa</taxon>
    </lineage>
</organism>